<dbReference type="NCBIfam" id="NF006875">
    <property type="entry name" value="PRK09372.1"/>
    <property type="match status" value="1"/>
</dbReference>
<dbReference type="AlphaFoldDB" id="A0A318KDG9"/>
<keyword evidence="12" id="KW-1185">Reference proteome</keyword>
<accession>A0A318KDG9</accession>
<comment type="similarity">
    <text evidence="3 10">Belongs to the class II aldolase/RraA-like family.</text>
</comment>
<comment type="subunit">
    <text evidence="4 10">Homotrimer.</text>
</comment>
<organism evidence="11 12">
    <name type="scientific">Rivihabitans pingtungensis</name>
    <dbReference type="NCBI Taxonomy" id="1054498"/>
    <lineage>
        <taxon>Bacteria</taxon>
        <taxon>Pseudomonadati</taxon>
        <taxon>Pseudomonadota</taxon>
        <taxon>Betaproteobacteria</taxon>
        <taxon>Neisseriales</taxon>
        <taxon>Aquaspirillaceae</taxon>
        <taxon>Rivihabitans</taxon>
    </lineage>
</organism>
<keyword evidence="9" id="KW-0460">Magnesium</keyword>
<evidence type="ECO:0000256" key="10">
    <source>
        <dbReference type="RuleBase" id="RU004338"/>
    </source>
</evidence>
<sequence length="159" mass="16765">MSFQTTDLCDAHSDHLRVVAPMFKQFGGQVKFSGQVVTLKLFEDNSLVRDTLAKPGAGRVLVVDGGGSLRCALVGDQIAELAVKNQWAGIVVYGCIRDSAAINGLPIGVRALDTHPLKSIKKGVGDVDIPVTFGGVTFTPGDWLYADEDGVIVSAAPLL</sequence>
<dbReference type="CDD" id="cd16841">
    <property type="entry name" value="RraA_family"/>
    <property type="match status" value="1"/>
</dbReference>
<dbReference type="EMBL" id="QJKI01000031">
    <property type="protein sequence ID" value="PXX74545.1"/>
    <property type="molecule type" value="Genomic_DNA"/>
</dbReference>
<evidence type="ECO:0000256" key="9">
    <source>
        <dbReference type="PIRSR" id="PIRSR605493-1"/>
    </source>
</evidence>
<dbReference type="Gene3D" id="3.50.30.40">
    <property type="entry name" value="Ribonuclease E inhibitor RraA/RraA-like"/>
    <property type="match status" value="1"/>
</dbReference>
<comment type="catalytic activity">
    <reaction evidence="1 10">
        <text>4-hydroxy-4-methyl-2-oxoglutarate = 2 pyruvate</text>
        <dbReference type="Rhea" id="RHEA:22748"/>
        <dbReference type="ChEBI" id="CHEBI:15361"/>
        <dbReference type="ChEBI" id="CHEBI:58276"/>
        <dbReference type="EC" id="4.1.3.17"/>
    </reaction>
</comment>
<feature type="binding site" evidence="9">
    <location>
        <position position="97"/>
    </location>
    <ligand>
        <name>substrate</name>
    </ligand>
</feature>
<dbReference type="PANTHER" id="PTHR33254">
    <property type="entry name" value="4-HYDROXY-4-METHYL-2-OXOGLUTARATE ALDOLASE 3-RELATED"/>
    <property type="match status" value="1"/>
</dbReference>
<dbReference type="GO" id="GO:0008428">
    <property type="term" value="F:ribonuclease inhibitor activity"/>
    <property type="evidence" value="ECO:0007669"/>
    <property type="project" value="InterPro"/>
</dbReference>
<reference evidence="11 12" key="1">
    <citation type="submission" date="2018-05" db="EMBL/GenBank/DDBJ databases">
        <title>Genomic Encyclopedia of Type Strains, Phase IV (KMG-IV): sequencing the most valuable type-strain genomes for metagenomic binning, comparative biology and taxonomic classification.</title>
        <authorList>
            <person name="Goeker M."/>
        </authorList>
    </citation>
    <scope>NUCLEOTIDE SEQUENCE [LARGE SCALE GENOMIC DNA]</scope>
    <source>
        <strain evidence="11 12">DSM 29661</strain>
    </source>
</reference>
<dbReference type="GO" id="GO:0046872">
    <property type="term" value="F:metal ion binding"/>
    <property type="evidence" value="ECO:0007669"/>
    <property type="project" value="UniProtKB-KW"/>
</dbReference>
<evidence type="ECO:0000256" key="8">
    <source>
        <dbReference type="ARBA" id="ARBA00047973"/>
    </source>
</evidence>
<comment type="catalytic activity">
    <reaction evidence="8 10">
        <text>oxaloacetate + H(+) = pyruvate + CO2</text>
        <dbReference type="Rhea" id="RHEA:15641"/>
        <dbReference type="ChEBI" id="CHEBI:15361"/>
        <dbReference type="ChEBI" id="CHEBI:15378"/>
        <dbReference type="ChEBI" id="CHEBI:16452"/>
        <dbReference type="ChEBI" id="CHEBI:16526"/>
        <dbReference type="EC" id="4.1.1.112"/>
    </reaction>
</comment>
<dbReference type="OrthoDB" id="943692at2"/>
<dbReference type="Pfam" id="PF03737">
    <property type="entry name" value="RraA-like"/>
    <property type="match status" value="1"/>
</dbReference>
<feature type="binding site" evidence="9">
    <location>
        <position position="98"/>
    </location>
    <ligand>
        <name>Mg(2+)</name>
        <dbReference type="ChEBI" id="CHEBI:18420"/>
    </ligand>
</feature>
<comment type="cofactor">
    <cofactor evidence="2 10">
        <name>a divalent metal cation</name>
        <dbReference type="ChEBI" id="CHEBI:60240"/>
    </cofactor>
</comment>
<evidence type="ECO:0000256" key="4">
    <source>
        <dbReference type="ARBA" id="ARBA00011233"/>
    </source>
</evidence>
<dbReference type="PANTHER" id="PTHR33254:SF4">
    <property type="entry name" value="4-HYDROXY-4-METHYL-2-OXOGLUTARATE ALDOLASE 3-RELATED"/>
    <property type="match status" value="1"/>
</dbReference>
<comment type="function">
    <text evidence="7 10">Catalyzes the aldol cleavage of 4-hydroxy-4-methyl-2-oxoglutarate (HMG) into 2 molecules of pyruvate. Also contains a secondary oxaloacetate (OAA) decarboxylase activity due to the common pyruvate enolate transition state formed following C-C bond cleavage in the retro-aldol and decarboxylation reactions.</text>
</comment>
<dbReference type="InterPro" id="IPR036704">
    <property type="entry name" value="RraA/RraA-like_sf"/>
</dbReference>
<evidence type="ECO:0000256" key="2">
    <source>
        <dbReference type="ARBA" id="ARBA00001968"/>
    </source>
</evidence>
<dbReference type="GO" id="GO:0047443">
    <property type="term" value="F:4-hydroxy-4-methyl-2-oxoglutarate aldolase activity"/>
    <property type="evidence" value="ECO:0007669"/>
    <property type="project" value="UniProtKB-EC"/>
</dbReference>
<gene>
    <name evidence="11" type="ORF">DFR34_13121</name>
</gene>
<evidence type="ECO:0000256" key="3">
    <source>
        <dbReference type="ARBA" id="ARBA00008621"/>
    </source>
</evidence>
<dbReference type="EC" id="4.1.1.112" evidence="10"/>
<comment type="caution">
    <text evidence="11">The sequence shown here is derived from an EMBL/GenBank/DDBJ whole genome shotgun (WGS) entry which is preliminary data.</text>
</comment>
<dbReference type="RefSeq" id="WP_110392049.1">
    <property type="nucleotide sequence ID" value="NZ_CALCOA010000308.1"/>
</dbReference>
<evidence type="ECO:0000256" key="7">
    <source>
        <dbReference type="ARBA" id="ARBA00025046"/>
    </source>
</evidence>
<dbReference type="EC" id="4.1.3.17" evidence="10"/>
<comment type="cofactor">
    <cofactor evidence="9">
        <name>Mg(2+)</name>
        <dbReference type="ChEBI" id="CHEBI:18420"/>
    </cofactor>
</comment>
<dbReference type="NCBIfam" id="TIGR01935">
    <property type="entry name" value="NOT-MenG"/>
    <property type="match status" value="1"/>
</dbReference>
<evidence type="ECO:0000256" key="6">
    <source>
        <dbReference type="ARBA" id="ARBA00023239"/>
    </source>
</evidence>
<dbReference type="Proteomes" id="UP000247555">
    <property type="component" value="Unassembled WGS sequence"/>
</dbReference>
<protein>
    <recommendedName>
        <fullName evidence="10">4-hydroxy-4-methyl-2-oxoglutarate aldolase</fullName>
        <shortName evidence="10">HMG aldolase</shortName>
        <ecNumber evidence="10">4.1.1.112</ecNumber>
        <ecNumber evidence="10">4.1.3.17</ecNumber>
    </recommendedName>
    <alternativeName>
        <fullName evidence="10">Oxaloacetate decarboxylase</fullName>
    </alternativeName>
</protein>
<keyword evidence="5 9" id="KW-0479">Metal-binding</keyword>
<name>A0A318KDG9_9NEIS</name>
<dbReference type="InterPro" id="IPR010203">
    <property type="entry name" value="RraA"/>
</dbReference>
<feature type="binding site" evidence="9">
    <location>
        <begin position="75"/>
        <end position="78"/>
    </location>
    <ligand>
        <name>substrate</name>
    </ligand>
</feature>
<evidence type="ECO:0000256" key="5">
    <source>
        <dbReference type="ARBA" id="ARBA00022723"/>
    </source>
</evidence>
<evidence type="ECO:0000256" key="1">
    <source>
        <dbReference type="ARBA" id="ARBA00001342"/>
    </source>
</evidence>
<evidence type="ECO:0000313" key="11">
    <source>
        <dbReference type="EMBL" id="PXX74545.1"/>
    </source>
</evidence>
<proteinExistence type="inferred from homology"/>
<dbReference type="GO" id="GO:0008948">
    <property type="term" value="F:oxaloacetate decarboxylase activity"/>
    <property type="evidence" value="ECO:0007669"/>
    <property type="project" value="UniProtKB-EC"/>
</dbReference>
<dbReference type="InterPro" id="IPR005493">
    <property type="entry name" value="RraA/RraA-like"/>
</dbReference>
<keyword evidence="6 10" id="KW-0456">Lyase</keyword>
<dbReference type="GO" id="GO:0051252">
    <property type="term" value="P:regulation of RNA metabolic process"/>
    <property type="evidence" value="ECO:0007669"/>
    <property type="project" value="InterPro"/>
</dbReference>
<evidence type="ECO:0000313" key="12">
    <source>
        <dbReference type="Proteomes" id="UP000247555"/>
    </source>
</evidence>
<dbReference type="SUPFAM" id="SSF89562">
    <property type="entry name" value="RraA-like"/>
    <property type="match status" value="1"/>
</dbReference>